<organism evidence="2 3">
    <name type="scientific">Orbilia javanica</name>
    <dbReference type="NCBI Taxonomy" id="47235"/>
    <lineage>
        <taxon>Eukaryota</taxon>
        <taxon>Fungi</taxon>
        <taxon>Dikarya</taxon>
        <taxon>Ascomycota</taxon>
        <taxon>Pezizomycotina</taxon>
        <taxon>Orbiliomycetes</taxon>
        <taxon>Orbiliales</taxon>
        <taxon>Orbiliaceae</taxon>
        <taxon>Orbilia</taxon>
    </lineage>
</organism>
<protein>
    <submittedName>
        <fullName evidence="2">Uncharacterized protein</fullName>
    </submittedName>
</protein>
<dbReference type="AlphaFoldDB" id="A0AAN8RLD5"/>
<feature type="compositionally biased region" description="Low complexity" evidence="1">
    <location>
        <begin position="321"/>
        <end position="338"/>
    </location>
</feature>
<keyword evidence="3" id="KW-1185">Reference proteome</keyword>
<feature type="region of interest" description="Disordered" evidence="1">
    <location>
        <begin position="145"/>
        <end position="197"/>
    </location>
</feature>
<comment type="caution">
    <text evidence="2">The sequence shown here is derived from an EMBL/GenBank/DDBJ whole genome shotgun (WGS) entry which is preliminary data.</text>
</comment>
<feature type="compositionally biased region" description="Basic and acidic residues" evidence="1">
    <location>
        <begin position="289"/>
        <end position="301"/>
    </location>
</feature>
<evidence type="ECO:0000256" key="1">
    <source>
        <dbReference type="SAM" id="MobiDB-lite"/>
    </source>
</evidence>
<dbReference type="Proteomes" id="UP001313282">
    <property type="component" value="Unassembled WGS sequence"/>
</dbReference>
<gene>
    <name evidence="2" type="ORF">TWF718_004980</name>
</gene>
<feature type="region of interest" description="Disordered" evidence="1">
    <location>
        <begin position="237"/>
        <end position="301"/>
    </location>
</feature>
<feature type="compositionally biased region" description="Polar residues" evidence="1">
    <location>
        <begin position="392"/>
        <end position="404"/>
    </location>
</feature>
<feature type="compositionally biased region" description="Acidic residues" evidence="1">
    <location>
        <begin position="439"/>
        <end position="451"/>
    </location>
</feature>
<evidence type="ECO:0000313" key="3">
    <source>
        <dbReference type="Proteomes" id="UP001313282"/>
    </source>
</evidence>
<feature type="region of interest" description="Disordered" evidence="1">
    <location>
        <begin position="317"/>
        <end position="484"/>
    </location>
</feature>
<reference evidence="2 3" key="1">
    <citation type="submission" date="2019-10" db="EMBL/GenBank/DDBJ databases">
        <authorList>
            <person name="Palmer J.M."/>
        </authorList>
    </citation>
    <scope>NUCLEOTIDE SEQUENCE [LARGE SCALE GENOMIC DNA]</scope>
    <source>
        <strain evidence="2 3">TWF718</strain>
    </source>
</reference>
<feature type="region of interest" description="Disordered" evidence="1">
    <location>
        <begin position="605"/>
        <end position="625"/>
    </location>
</feature>
<feature type="compositionally biased region" description="Acidic residues" evidence="1">
    <location>
        <begin position="608"/>
        <end position="625"/>
    </location>
</feature>
<dbReference type="EMBL" id="JAVHNR010000002">
    <property type="protein sequence ID" value="KAK6351834.1"/>
    <property type="molecule type" value="Genomic_DNA"/>
</dbReference>
<accession>A0AAN8RLD5</accession>
<sequence>MEKPNAIELQIAHGRTPVPFMVPMKKATSRQALEEVIRRRSGCGSGPVITMYARNMVIIDWEDWEDLVEPGKRYLADLDNSWIIHSRGRGHGTSNESVNMFLGAIEKGQSPDSLPKPVTQIIPPAAAQSAAQSAGSRIDNLKKESTALEEEETTDAVYPRENQKNFPKPANPRLRFNGGLPPTRPARGPSNLNPNPATFPVSIRPVGMGHGIVNPAMEREVIEALQQQIGTLAVEKPATTHQSPGIQPNPDCDTISTPTEPDESQDEIRGGVKLMPSDYSPESVEAGSSEEKPESISAVEEVKEEIVKDPVGLKEQKKVISRSISPLTSSSTSSKFTTAKCAPAKRVSGEPTPVQTSTIGSTVAPRTFTKPTPFRPVPAGLTSTGPAPVQRTARQQGKSNNNGEYSHLEDISQKGPFSSPPKVVQRSGTDYKHVAGSSGDDEYEEGDEACETIDVPGPSSISSGFPVSEPTKGKQRAQQNDRRQELLKDENRITFYLVKPQNKDKPIVLDKKGRIFLSTSRECCPFRFVKMLGKNPAYTRLLILTPAPDMSRYITMDIINPGSRFAQTPFSVVGLEGDVTMTWEHIENDEEDELIHDECPWDQPDVVYGEDIETDDYDGDDGDDN</sequence>
<proteinExistence type="predicted"/>
<evidence type="ECO:0000313" key="2">
    <source>
        <dbReference type="EMBL" id="KAK6351834.1"/>
    </source>
</evidence>
<name>A0AAN8RLD5_9PEZI</name>